<dbReference type="Gene3D" id="3.40.50.2300">
    <property type="match status" value="1"/>
</dbReference>
<dbReference type="SUPFAM" id="SSF52172">
    <property type="entry name" value="CheY-like"/>
    <property type="match status" value="1"/>
</dbReference>
<evidence type="ECO:0000256" key="7">
    <source>
        <dbReference type="PROSITE-ProRule" id="PRU00169"/>
    </source>
</evidence>
<dbReference type="Proteomes" id="UP000037540">
    <property type="component" value="Unassembled WGS sequence"/>
</dbReference>
<evidence type="ECO:0000259" key="9">
    <source>
        <dbReference type="PROSITE" id="PS50930"/>
    </source>
</evidence>
<accession>A0A9Q1UYU0</accession>
<evidence type="ECO:0000256" key="2">
    <source>
        <dbReference type="ARBA" id="ARBA00022490"/>
    </source>
</evidence>
<dbReference type="GO" id="GO:0000156">
    <property type="term" value="F:phosphorelay response regulator activity"/>
    <property type="evidence" value="ECO:0007669"/>
    <property type="project" value="InterPro"/>
</dbReference>
<evidence type="ECO:0000256" key="1">
    <source>
        <dbReference type="ARBA" id="ARBA00018672"/>
    </source>
</evidence>
<evidence type="ECO:0000259" key="8">
    <source>
        <dbReference type="PROSITE" id="PS50110"/>
    </source>
</evidence>
<dbReference type="SMART" id="SM00448">
    <property type="entry name" value="REC"/>
    <property type="match status" value="1"/>
</dbReference>
<dbReference type="InterPro" id="IPR001789">
    <property type="entry name" value="Sig_transdc_resp-reg_receiver"/>
</dbReference>
<proteinExistence type="predicted"/>
<dbReference type="OrthoDB" id="9809318at2"/>
<keyword evidence="4" id="KW-0010">Activator</keyword>
<evidence type="ECO:0000256" key="3">
    <source>
        <dbReference type="ARBA" id="ARBA00023012"/>
    </source>
</evidence>
<dbReference type="AlphaFoldDB" id="A0A9Q1UYU0"/>
<evidence type="ECO:0000313" key="11">
    <source>
        <dbReference type="Proteomes" id="UP000037540"/>
    </source>
</evidence>
<dbReference type="SMART" id="SM00850">
    <property type="entry name" value="LytTR"/>
    <property type="match status" value="1"/>
</dbReference>
<dbReference type="EMBL" id="LGVR01000028">
    <property type="protein sequence ID" value="KOA88529.1"/>
    <property type="molecule type" value="Genomic_DNA"/>
</dbReference>
<dbReference type="PROSITE" id="PS50110">
    <property type="entry name" value="RESPONSE_REGULATORY"/>
    <property type="match status" value="1"/>
</dbReference>
<comment type="function">
    <text evidence="6">Required for high-level post-exponential phase expression of a series of secreted proteins.</text>
</comment>
<organism evidence="10 11">
    <name type="scientific">Clostridium botulinum</name>
    <dbReference type="NCBI Taxonomy" id="1491"/>
    <lineage>
        <taxon>Bacteria</taxon>
        <taxon>Bacillati</taxon>
        <taxon>Bacillota</taxon>
        <taxon>Clostridia</taxon>
        <taxon>Eubacteriales</taxon>
        <taxon>Clostridiaceae</taxon>
        <taxon>Clostridium</taxon>
    </lineage>
</organism>
<dbReference type="GO" id="GO:0003677">
    <property type="term" value="F:DNA binding"/>
    <property type="evidence" value="ECO:0007669"/>
    <property type="project" value="InterPro"/>
</dbReference>
<dbReference type="PANTHER" id="PTHR37299:SF3">
    <property type="entry name" value="STAGE 0 SPORULATION PROTEIN A HOMOLOG"/>
    <property type="match status" value="1"/>
</dbReference>
<protein>
    <recommendedName>
        <fullName evidence="1">Stage 0 sporulation protein A homolog</fullName>
    </recommendedName>
</protein>
<name>A0A9Q1UYU0_CLOBO</name>
<dbReference type="Pfam" id="PF00072">
    <property type="entry name" value="Response_reg"/>
    <property type="match status" value="1"/>
</dbReference>
<feature type="modified residue" description="4-aspartylphosphate" evidence="7">
    <location>
        <position position="56"/>
    </location>
</feature>
<keyword evidence="7" id="KW-0597">Phosphoprotein</keyword>
<evidence type="ECO:0000256" key="4">
    <source>
        <dbReference type="ARBA" id="ARBA00023159"/>
    </source>
</evidence>
<dbReference type="Gene3D" id="2.40.50.1020">
    <property type="entry name" value="LytTr DNA-binding domain"/>
    <property type="match status" value="1"/>
</dbReference>
<evidence type="ECO:0000313" key="10">
    <source>
        <dbReference type="EMBL" id="KOA88529.1"/>
    </source>
</evidence>
<gene>
    <name evidence="10" type="ORF">ADU74_06235</name>
</gene>
<comment type="function">
    <text evidence="5">May play the central regulatory role in sporulation. It may be an element of the effector pathway responsible for the activation of sporulation genes in response to nutritional stress. Spo0A may act in concert with spo0H (a sigma factor) to control the expression of some genes that are critical to the sporulation process.</text>
</comment>
<dbReference type="Pfam" id="PF04397">
    <property type="entry name" value="LytTR"/>
    <property type="match status" value="1"/>
</dbReference>
<dbReference type="PANTHER" id="PTHR37299">
    <property type="entry name" value="TRANSCRIPTIONAL REGULATOR-RELATED"/>
    <property type="match status" value="1"/>
</dbReference>
<dbReference type="InterPro" id="IPR007492">
    <property type="entry name" value="LytTR_DNA-bd_dom"/>
</dbReference>
<dbReference type="PROSITE" id="PS50930">
    <property type="entry name" value="HTH_LYTTR"/>
    <property type="match status" value="1"/>
</dbReference>
<evidence type="ECO:0000256" key="5">
    <source>
        <dbReference type="ARBA" id="ARBA00024867"/>
    </source>
</evidence>
<sequence>MSMYSILIVEDDLVQSAILKTMIESLDFKLSIYQATNELEALNILNKYNIDMFFMDIDLGSSSGLELAFKIRGNPQYEFSWIIFLTTHMQYITQAFKEIHCYDYILKPYDKNEVLDMVRRIILHENKDNTSYIEKRYVSFNLKDELYIKVYIDEIIFIEVLGRMCIIHTKHRDYPVKKMSLKKILKLIDCNDIIQSHKSFVVNTKYISKIIKIDNRIYDIYFENQDYRVPLGYKFKDYVFERLNK</sequence>
<dbReference type="InterPro" id="IPR046947">
    <property type="entry name" value="LytR-like"/>
</dbReference>
<evidence type="ECO:0000256" key="6">
    <source>
        <dbReference type="ARBA" id="ARBA00037164"/>
    </source>
</evidence>
<keyword evidence="3" id="KW-0902">Two-component regulatory system</keyword>
<comment type="caution">
    <text evidence="10">The sequence shown here is derived from an EMBL/GenBank/DDBJ whole genome shotgun (WGS) entry which is preliminary data.</text>
</comment>
<feature type="domain" description="Response regulatory" evidence="8">
    <location>
        <begin position="5"/>
        <end position="122"/>
    </location>
</feature>
<feature type="domain" description="HTH LytTR-type" evidence="9">
    <location>
        <begin position="140"/>
        <end position="245"/>
    </location>
</feature>
<dbReference type="RefSeq" id="WP_013726336.1">
    <property type="nucleotide sequence ID" value="NZ_LGVO01000024.1"/>
</dbReference>
<keyword evidence="2" id="KW-0963">Cytoplasm</keyword>
<dbReference type="InterPro" id="IPR011006">
    <property type="entry name" value="CheY-like_superfamily"/>
</dbReference>
<reference evidence="10 11" key="1">
    <citation type="submission" date="2015-07" db="EMBL/GenBank/DDBJ databases">
        <title>Draft genome sequences of 17 French Clostridium botulinum group III.</title>
        <authorList>
            <person name="Woudstra C."/>
            <person name="Le Marechal C."/>
            <person name="Souillard R."/>
            <person name="Bayon-Auboyer M.-H."/>
            <person name="Dessouter D."/>
            <person name="Fach P."/>
        </authorList>
    </citation>
    <scope>NUCLEOTIDE SEQUENCE [LARGE SCALE GENOMIC DNA]</scope>
    <source>
        <strain evidence="10 11">12LNRI-CD</strain>
    </source>
</reference>